<evidence type="ECO:0000313" key="2">
    <source>
        <dbReference type="Proteomes" id="UP000694920"/>
    </source>
</evidence>
<gene>
    <name evidence="3" type="primary">LOC107267038</name>
</gene>
<dbReference type="CDD" id="cd21853">
    <property type="entry name" value="KNL1_NTD"/>
    <property type="match status" value="1"/>
</dbReference>
<dbReference type="KEGG" id="ccin:107267038"/>
<protein>
    <submittedName>
        <fullName evidence="3">Uncharacterized protein LOC107267038 isoform X1</fullName>
    </submittedName>
</protein>
<sequence length="1233" mass="141598">MPRKRQWRRSGDPTCCHREYKYRNQKKRSVYVKHRLNLNSFVWNGQDNLTFEMIPVKLQESSSRRSSILKPPKSRHPLQLVDFNSSPENSPTTKQTRRVSFAEKKHVKEFVDSVERGTLWDNTYEENEFSSGKFVCTSHCEDIDNVENQNSKDEESYYSIHKVVDINESMQENHLAQLETAKTFMRDLTAGCFTNSYNDKNELGSFQNECDISQEECDLNLIDAVDRIKTTKVTEQMNNLDNYTMHRQPHVYSNQKNEIETTNIDKTICHDMSMELTTAIPFCISSYPGTSNTSCTTLTQKKQYSNPSNQSYLEGINMRSNTISSDLNNSIDLENKTMDFTTAVTHEDPFSQFILNKENINHLPYTEGNTADSFMEYTAPVERTKKFANQSMVLTECIPSKYMLKINTESAGKIYGSRDYIDELHQDKPNITLNYTEMEKTKIFCDTSIEMTNAVRSAIQTRDSEISHKRNETLGNMSMEMTTVISQAKSLIKTDDTIDKMNQSAKHENFNVAKNILTNKVNVDQTISERTEQTKCFQNMPMELTTLVSTHVTNNNPTDNIKLAHKKRNYLEYLEYCEETGIETTKEYLEATKIVEENKTKMFKDMSMEITTAIPLAASIVQGRIVQNFDNSVLQPILVEPVEQFTVTNDKDSRDNVNRTTRNNDQELDTESNITKLFKNVPMEMTTAIRQTTPTFQEDVSSSSKNYNEHEKLVERKDTDDVIEHQEITNTVTENIYDKMIVEPRKSILVGNTSMEQETGISESPFNLHSNRTYNIKIPRIYHNLSETIGKIAATVTEDNSKNDTPHMSISNQAINENRLLENESMDITHRIAISAEAPAKNVSTKTETCVDINQTKQLSKNTSPTKRTYVIIPKGCCTQVNESVANDTDIVMGCEEVCINKNDSDQGNISIYNSEPIHAGNSILSEKINAAEVINKDTSNISVIGDEMYMTDIENRPTCLISNDSYEEKNDSQFHELSSEKKELIYSEENDKRILPISTEENGITEALTNISSHIDVVEDPFVIWMNGINVYSERDDCIWNVRCLNEKIFALDFISSSLVVVMHFENVENKAINNFQRIKIISRLKDTADPILRLVHRIILDKIDPGSLIKTYCMPDDFFPLTEHISRDVVFAMDFMFEYKWLHNIAMIDIIDKRIQFTVWTKTVNTILNISIEINTLNSISFNNVEVECILGSIRVNDIKKLIVNAKKDHRYLSRCINDVKEYLAWMEDTG</sequence>
<proteinExistence type="predicted"/>
<name>A0AAJ7BTS6_CEPCN</name>
<feature type="region of interest" description="Disordered" evidence="1">
    <location>
        <begin position="649"/>
        <end position="671"/>
    </location>
</feature>
<evidence type="ECO:0000313" key="3">
    <source>
        <dbReference type="RefSeq" id="XP_015593726.1"/>
    </source>
</evidence>
<feature type="region of interest" description="Disordered" evidence="1">
    <location>
        <begin position="62"/>
        <end position="97"/>
    </location>
</feature>
<keyword evidence="2" id="KW-1185">Reference proteome</keyword>
<feature type="compositionally biased region" description="Basic and acidic residues" evidence="1">
    <location>
        <begin position="649"/>
        <end position="665"/>
    </location>
</feature>
<dbReference type="GeneID" id="107267038"/>
<accession>A0AAJ7BTS6</accession>
<organism evidence="2 3">
    <name type="scientific">Cephus cinctus</name>
    <name type="common">Wheat stem sawfly</name>
    <dbReference type="NCBI Taxonomy" id="211228"/>
    <lineage>
        <taxon>Eukaryota</taxon>
        <taxon>Metazoa</taxon>
        <taxon>Ecdysozoa</taxon>
        <taxon>Arthropoda</taxon>
        <taxon>Hexapoda</taxon>
        <taxon>Insecta</taxon>
        <taxon>Pterygota</taxon>
        <taxon>Neoptera</taxon>
        <taxon>Endopterygota</taxon>
        <taxon>Hymenoptera</taxon>
        <taxon>Cephoidea</taxon>
        <taxon>Cephidae</taxon>
        <taxon>Cephus</taxon>
    </lineage>
</organism>
<evidence type="ECO:0000256" key="1">
    <source>
        <dbReference type="SAM" id="MobiDB-lite"/>
    </source>
</evidence>
<dbReference type="Proteomes" id="UP000694920">
    <property type="component" value="Unplaced"/>
</dbReference>
<feature type="compositionally biased region" description="Polar residues" evidence="1">
    <location>
        <begin position="82"/>
        <end position="94"/>
    </location>
</feature>
<dbReference type="AlphaFoldDB" id="A0AAJ7BTS6"/>
<dbReference type="RefSeq" id="XP_015593726.1">
    <property type="nucleotide sequence ID" value="XM_015738240.2"/>
</dbReference>
<reference evidence="3" key="1">
    <citation type="submission" date="2025-08" db="UniProtKB">
        <authorList>
            <consortium name="RefSeq"/>
        </authorList>
    </citation>
    <scope>IDENTIFICATION</scope>
</reference>